<dbReference type="PRINTS" id="PR00420">
    <property type="entry name" value="RNGMNOXGNASE"/>
</dbReference>
<dbReference type="PANTHER" id="PTHR43422:SF3">
    <property type="entry name" value="THIAMINE THIAZOLE SYNTHASE"/>
    <property type="match status" value="1"/>
</dbReference>
<dbReference type="Gene3D" id="3.50.50.60">
    <property type="entry name" value="FAD/NAD(P)-binding domain"/>
    <property type="match status" value="1"/>
</dbReference>
<keyword evidence="3" id="KW-1185">Reference proteome</keyword>
<gene>
    <name evidence="2" type="ORF">FE633_23540</name>
</gene>
<sequence>MSLDPRPDGHAVVIGASVAGLTAAQALLPHMRHVTVVERDRLPRGPRRRRGTFAARHTHGLTAAGAKALEQLFPGITRELLGAGLVRVRVPEDVLLLGPGGWLPRVDSDLVTMTGSGILVEAVIRDRVRADPRVTVLQEHEAVGLRGGRNDTAIGVMVSPRRRHALGGPGETRVLPAEFIVDASGRESAASRWLAELGYDLPEESVADVRAVLSSAVFAPPVGHIADWKAIALTASADNPRHGLISPMEGGKWKVSIGERGAAEPCVDHEGLLRAAGRLRHPVLRDVIEHATPLGPVYGLRHTENRWRHYERLRRWPDQFVVVGDALATFGPSSGQGLAVAVESALTLGAMVGSHGTTVGLSYRLRRALALQVAETWRIAHAAGLTWPQAQATPPSNPATRLGRRYLERIAAAAPAHRAAARFVVELGQQLVTPAAALRPTALAAALIGPRGPVPYEPPSSTHGGSARRPRVRVPAGTSGFRPAAGRGASPAEPVPHPSATTVKADQGAPIERHRPTARNPEERI</sequence>
<evidence type="ECO:0000313" key="3">
    <source>
        <dbReference type="Proteomes" id="UP000305906"/>
    </source>
</evidence>
<dbReference type="Proteomes" id="UP000305906">
    <property type="component" value="Unassembled WGS sequence"/>
</dbReference>
<dbReference type="SUPFAM" id="SSF51905">
    <property type="entry name" value="FAD/NAD(P)-binding domain"/>
    <property type="match status" value="1"/>
</dbReference>
<evidence type="ECO:0000313" key="2">
    <source>
        <dbReference type="EMBL" id="TLS43775.1"/>
    </source>
</evidence>
<feature type="region of interest" description="Disordered" evidence="1">
    <location>
        <begin position="449"/>
        <end position="525"/>
    </location>
</feature>
<feature type="compositionally biased region" description="Basic and acidic residues" evidence="1">
    <location>
        <begin position="511"/>
        <end position="525"/>
    </location>
</feature>
<name>A0A5R9FWA6_9ACTN</name>
<comment type="caution">
    <text evidence="2">The sequence shown here is derived from an EMBL/GenBank/DDBJ whole genome shotgun (WGS) entry which is preliminary data.</text>
</comment>
<accession>A0A5R9FWA6</accession>
<organism evidence="2 3">
    <name type="scientific">Streptomyces montanus</name>
    <dbReference type="NCBI Taxonomy" id="2580423"/>
    <lineage>
        <taxon>Bacteria</taxon>
        <taxon>Bacillati</taxon>
        <taxon>Actinomycetota</taxon>
        <taxon>Actinomycetes</taxon>
        <taxon>Kitasatosporales</taxon>
        <taxon>Streptomycetaceae</taxon>
        <taxon>Streptomyces</taxon>
    </lineage>
</organism>
<protein>
    <recommendedName>
        <fullName evidence="4">FAD-binding domain-containing protein</fullName>
    </recommendedName>
</protein>
<evidence type="ECO:0008006" key="4">
    <source>
        <dbReference type="Google" id="ProtNLM"/>
    </source>
</evidence>
<proteinExistence type="predicted"/>
<dbReference type="EMBL" id="VBZC01000026">
    <property type="protein sequence ID" value="TLS43775.1"/>
    <property type="molecule type" value="Genomic_DNA"/>
</dbReference>
<dbReference type="RefSeq" id="WP_138047157.1">
    <property type="nucleotide sequence ID" value="NZ_VBZC01000026.1"/>
</dbReference>
<dbReference type="PANTHER" id="PTHR43422">
    <property type="entry name" value="THIAMINE THIAZOLE SYNTHASE"/>
    <property type="match status" value="1"/>
</dbReference>
<dbReference type="InterPro" id="IPR036188">
    <property type="entry name" value="FAD/NAD-bd_sf"/>
</dbReference>
<evidence type="ECO:0000256" key="1">
    <source>
        <dbReference type="SAM" id="MobiDB-lite"/>
    </source>
</evidence>
<dbReference type="AlphaFoldDB" id="A0A5R9FWA6"/>
<reference evidence="2 3" key="1">
    <citation type="submission" date="2019-05" db="EMBL/GenBank/DDBJ databases">
        <title>Streptomyces sp. NEAU-C151, a novel actinomycete isolated from soil.</title>
        <authorList>
            <person name="Han L."/>
            <person name="Jiang H."/>
        </authorList>
    </citation>
    <scope>NUCLEOTIDE SEQUENCE [LARGE SCALE GENOMIC DNA]</scope>
    <source>
        <strain evidence="2 3">NEAU-C151</strain>
    </source>
</reference>